<evidence type="ECO:0000259" key="3">
    <source>
        <dbReference type="Pfam" id="PF00483"/>
    </source>
</evidence>
<sequence>MKAVIPSAGEGIRLRPLTLDTPKQLLELHGKPILEHIFDSLPDEIDEIILVVGYLGDKIVKHFGTNFKGRKIKYAWQKQKRGTWDALLAARKHIGKGKFLMLYGDDIIDKKSIKKLLKHELAVLAKEVPDPRRFGVVVKDKKGRLLELVEKPENPKSKLALTGVKILDERIFRYPAAKHKNGEYYVTDSVSKLARDHAVIVEEADTWLSIATPEELARLNEDFKNKKRKA</sequence>
<evidence type="ECO:0000313" key="4">
    <source>
        <dbReference type="EMBL" id="AKQ02651.1"/>
    </source>
</evidence>
<evidence type="ECO:0000256" key="2">
    <source>
        <dbReference type="ARBA" id="ARBA00022695"/>
    </source>
</evidence>
<dbReference type="InterPro" id="IPR029044">
    <property type="entry name" value="Nucleotide-diphossugar_trans"/>
</dbReference>
<dbReference type="GO" id="GO:0008879">
    <property type="term" value="F:glucose-1-phosphate thymidylyltransferase activity"/>
    <property type="evidence" value="ECO:0007669"/>
    <property type="project" value="UniProtKB-EC"/>
</dbReference>
<protein>
    <submittedName>
        <fullName evidence="4">UDP-N-acetylglucosamine diphosphorylase/glucosamine-1-phosphate N-acetyltransferase</fullName>
        <ecNumber evidence="4">2.7.7.24</ecNumber>
    </submittedName>
</protein>
<evidence type="ECO:0000256" key="1">
    <source>
        <dbReference type="ARBA" id="ARBA00022679"/>
    </source>
</evidence>
<dbReference type="EMBL" id="KT007001">
    <property type="protein sequence ID" value="AKQ02651.1"/>
    <property type="molecule type" value="Genomic_DNA"/>
</dbReference>
<proteinExistence type="predicted"/>
<keyword evidence="2 4" id="KW-0548">Nucleotidyltransferase</keyword>
<dbReference type="PANTHER" id="PTHR43584">
    <property type="entry name" value="NUCLEOTIDYL TRANSFERASE"/>
    <property type="match status" value="1"/>
</dbReference>
<dbReference type="SUPFAM" id="SSF53448">
    <property type="entry name" value="Nucleotide-diphospho-sugar transferases"/>
    <property type="match status" value="1"/>
</dbReference>
<name>A0A0H4T4K6_9BACT</name>
<dbReference type="EC" id="2.7.7.24" evidence="4"/>
<reference evidence="4" key="1">
    <citation type="journal article" date="2015" name="ISME J.">
        <title>Aquifer environment selects for microbial species cohorts in sediment and groundwater.</title>
        <authorList>
            <person name="Hug L.A."/>
            <person name="Thomas B.C."/>
            <person name="Brown C.T."/>
            <person name="Frischkorn K.R."/>
            <person name="Williams K.H."/>
            <person name="Tringe S.G."/>
            <person name="Banfield J.F."/>
        </authorList>
    </citation>
    <scope>NUCLEOTIDE SEQUENCE</scope>
</reference>
<accession>A0A0H4T4K6</accession>
<dbReference type="Gene3D" id="3.90.550.10">
    <property type="entry name" value="Spore Coat Polysaccharide Biosynthesis Protein SpsA, Chain A"/>
    <property type="match status" value="1"/>
</dbReference>
<dbReference type="InterPro" id="IPR050065">
    <property type="entry name" value="GlmU-like"/>
</dbReference>
<organism evidence="4">
    <name type="scientific">uncultured Parcubacteria bacterium Rifle_16ft_4_minimus_37658</name>
    <dbReference type="NCBI Taxonomy" id="1665141"/>
    <lineage>
        <taxon>Bacteria</taxon>
        <taxon>Candidatus Parcubacteria</taxon>
        <taxon>environmental samples</taxon>
    </lineage>
</organism>
<dbReference type="Pfam" id="PF00483">
    <property type="entry name" value="NTP_transferase"/>
    <property type="match status" value="1"/>
</dbReference>
<dbReference type="PANTHER" id="PTHR43584:SF8">
    <property type="entry name" value="N-ACETYLMURAMATE ALPHA-1-PHOSPHATE URIDYLYLTRANSFERASE"/>
    <property type="match status" value="1"/>
</dbReference>
<feature type="domain" description="Nucleotidyl transferase" evidence="3">
    <location>
        <begin position="2"/>
        <end position="223"/>
    </location>
</feature>
<dbReference type="CDD" id="cd04181">
    <property type="entry name" value="NTP_transferase"/>
    <property type="match status" value="1"/>
</dbReference>
<dbReference type="InterPro" id="IPR005835">
    <property type="entry name" value="NTP_transferase_dom"/>
</dbReference>
<dbReference type="AlphaFoldDB" id="A0A0H4T4K6"/>
<keyword evidence="1 4" id="KW-0808">Transferase</keyword>